<dbReference type="InterPro" id="IPR035965">
    <property type="entry name" value="PAS-like_dom_sf"/>
</dbReference>
<dbReference type="NCBIfam" id="TIGR00229">
    <property type="entry name" value="sensory_box"/>
    <property type="match status" value="1"/>
</dbReference>
<dbReference type="AlphaFoldDB" id="Q12QP6"/>
<dbReference type="OrthoDB" id="73375at2"/>
<comment type="cofactor">
    <cofactor evidence="1">
        <name>Mg(2+)</name>
        <dbReference type="ChEBI" id="CHEBI:18420"/>
    </cofactor>
</comment>
<dbReference type="CDD" id="cd01949">
    <property type="entry name" value="GGDEF"/>
    <property type="match status" value="1"/>
</dbReference>
<dbReference type="SMART" id="SM00267">
    <property type="entry name" value="GGDEF"/>
    <property type="match status" value="1"/>
</dbReference>
<dbReference type="InterPro" id="IPR043128">
    <property type="entry name" value="Rev_trsase/Diguanyl_cyclase"/>
</dbReference>
<sequence>MSIPHTPAQTSQSEVINTISYDISSNDPSFPLPASLAESLLHTLVSHIAEAMFLVNSAGVIEMINPQGAKLFGAPKDKIVGKKLSEFFYRDAQEEYDNLFQGWHMTTETQLNHGPKEVLLKRNDGQPLEVDLSLSCLPASDSNPKAVFIGIMHNLSSHKAEYKELRRLARTDSLTQLANRHAFDEVLQRNWQECVSHGLPLSLVIIDVDYFKSFNDAHGHVQGDECLKRIAQVIQAALPSRHCLAARYGGEEFALILPGCNAHIAEATAMRVQQQINKLSFTAQGLDASVKISVSQGIACERNGQFRTPTALLCAADTALYRAKSDGRDRINLSQ</sequence>
<gene>
    <name evidence="6" type="ordered locus">Sden_0942</name>
</gene>
<accession>Q12QP6</accession>
<evidence type="ECO:0000313" key="7">
    <source>
        <dbReference type="Proteomes" id="UP000001982"/>
    </source>
</evidence>
<dbReference type="Gene3D" id="3.30.450.20">
    <property type="entry name" value="PAS domain"/>
    <property type="match status" value="1"/>
</dbReference>
<evidence type="ECO:0000256" key="3">
    <source>
        <dbReference type="ARBA" id="ARBA00034247"/>
    </source>
</evidence>
<dbReference type="NCBIfam" id="TIGR00254">
    <property type="entry name" value="GGDEF"/>
    <property type="match status" value="1"/>
</dbReference>
<feature type="domain" description="PAS" evidence="4">
    <location>
        <begin position="37"/>
        <end position="101"/>
    </location>
</feature>
<keyword evidence="7" id="KW-1185">Reference proteome</keyword>
<dbReference type="GO" id="GO:0043709">
    <property type="term" value="P:cell adhesion involved in single-species biofilm formation"/>
    <property type="evidence" value="ECO:0007669"/>
    <property type="project" value="TreeGrafter"/>
</dbReference>
<evidence type="ECO:0000256" key="1">
    <source>
        <dbReference type="ARBA" id="ARBA00001946"/>
    </source>
</evidence>
<dbReference type="PROSITE" id="PS50112">
    <property type="entry name" value="PAS"/>
    <property type="match status" value="1"/>
</dbReference>
<dbReference type="STRING" id="318161.Sden_0942"/>
<organism evidence="6 7">
    <name type="scientific">Shewanella denitrificans (strain OS217 / ATCC BAA-1090 / DSM 15013)</name>
    <dbReference type="NCBI Taxonomy" id="318161"/>
    <lineage>
        <taxon>Bacteria</taxon>
        <taxon>Pseudomonadati</taxon>
        <taxon>Pseudomonadota</taxon>
        <taxon>Gammaproteobacteria</taxon>
        <taxon>Alteromonadales</taxon>
        <taxon>Shewanellaceae</taxon>
        <taxon>Shewanella</taxon>
    </lineage>
</organism>
<dbReference type="PANTHER" id="PTHR45138:SF9">
    <property type="entry name" value="DIGUANYLATE CYCLASE DGCM-RELATED"/>
    <property type="match status" value="1"/>
</dbReference>
<dbReference type="InterPro" id="IPR029787">
    <property type="entry name" value="Nucleotide_cyclase"/>
</dbReference>
<evidence type="ECO:0000259" key="5">
    <source>
        <dbReference type="PROSITE" id="PS50887"/>
    </source>
</evidence>
<dbReference type="InterPro" id="IPR000160">
    <property type="entry name" value="GGDEF_dom"/>
</dbReference>
<dbReference type="GO" id="GO:0005886">
    <property type="term" value="C:plasma membrane"/>
    <property type="evidence" value="ECO:0007669"/>
    <property type="project" value="TreeGrafter"/>
</dbReference>
<dbReference type="PANTHER" id="PTHR45138">
    <property type="entry name" value="REGULATORY COMPONENTS OF SENSORY TRANSDUCTION SYSTEM"/>
    <property type="match status" value="1"/>
</dbReference>
<dbReference type="eggNOG" id="COG3706">
    <property type="taxonomic scope" value="Bacteria"/>
</dbReference>
<evidence type="ECO:0000256" key="2">
    <source>
        <dbReference type="ARBA" id="ARBA00012528"/>
    </source>
</evidence>
<dbReference type="PROSITE" id="PS50887">
    <property type="entry name" value="GGDEF"/>
    <property type="match status" value="1"/>
</dbReference>
<name>Q12QP6_SHEDO</name>
<proteinExistence type="predicted"/>
<dbReference type="FunFam" id="3.30.70.270:FF:000001">
    <property type="entry name" value="Diguanylate cyclase domain protein"/>
    <property type="match status" value="1"/>
</dbReference>
<dbReference type="EMBL" id="CP000302">
    <property type="protein sequence ID" value="ABE54230.1"/>
    <property type="molecule type" value="Genomic_DNA"/>
</dbReference>
<dbReference type="Gene3D" id="3.30.70.270">
    <property type="match status" value="1"/>
</dbReference>
<dbReference type="CDD" id="cd00130">
    <property type="entry name" value="PAS"/>
    <property type="match status" value="1"/>
</dbReference>
<dbReference type="Pfam" id="PF24820">
    <property type="entry name" value="Diguanyl_cycl_sensor"/>
    <property type="match status" value="1"/>
</dbReference>
<dbReference type="KEGG" id="sdn:Sden_0942"/>
<dbReference type="SUPFAM" id="SSF55785">
    <property type="entry name" value="PYP-like sensor domain (PAS domain)"/>
    <property type="match status" value="1"/>
</dbReference>
<feature type="domain" description="GGDEF" evidence="5">
    <location>
        <begin position="199"/>
        <end position="335"/>
    </location>
</feature>
<dbReference type="SMART" id="SM00091">
    <property type="entry name" value="PAS"/>
    <property type="match status" value="1"/>
</dbReference>
<dbReference type="EC" id="2.7.7.65" evidence="2"/>
<dbReference type="SUPFAM" id="SSF55073">
    <property type="entry name" value="Nucleotide cyclase"/>
    <property type="match status" value="1"/>
</dbReference>
<comment type="catalytic activity">
    <reaction evidence="3">
        <text>2 GTP = 3',3'-c-di-GMP + 2 diphosphate</text>
        <dbReference type="Rhea" id="RHEA:24898"/>
        <dbReference type="ChEBI" id="CHEBI:33019"/>
        <dbReference type="ChEBI" id="CHEBI:37565"/>
        <dbReference type="ChEBI" id="CHEBI:58805"/>
        <dbReference type="EC" id="2.7.7.65"/>
    </reaction>
</comment>
<evidence type="ECO:0000259" key="4">
    <source>
        <dbReference type="PROSITE" id="PS50112"/>
    </source>
</evidence>
<evidence type="ECO:0000313" key="6">
    <source>
        <dbReference type="EMBL" id="ABE54230.1"/>
    </source>
</evidence>
<protein>
    <recommendedName>
        <fullName evidence="2">diguanylate cyclase</fullName>
        <ecNumber evidence="2">2.7.7.65</ecNumber>
    </recommendedName>
</protein>
<reference evidence="6 7" key="1">
    <citation type="submission" date="2006-03" db="EMBL/GenBank/DDBJ databases">
        <title>Complete sequence of Shewanella denitrificans OS217.</title>
        <authorList>
            <consortium name="US DOE Joint Genome Institute"/>
            <person name="Copeland A."/>
            <person name="Lucas S."/>
            <person name="Lapidus A."/>
            <person name="Barry K."/>
            <person name="Detter J.C."/>
            <person name="Glavina del Rio T."/>
            <person name="Hammon N."/>
            <person name="Israni S."/>
            <person name="Dalin E."/>
            <person name="Tice H."/>
            <person name="Pitluck S."/>
            <person name="Brettin T."/>
            <person name="Bruce D."/>
            <person name="Han C."/>
            <person name="Tapia R."/>
            <person name="Gilna P."/>
            <person name="Kiss H."/>
            <person name="Schmutz J."/>
            <person name="Larimer F."/>
            <person name="Land M."/>
            <person name="Hauser L."/>
            <person name="Kyrpides N."/>
            <person name="Lykidis A."/>
            <person name="Richardson P."/>
        </authorList>
    </citation>
    <scope>NUCLEOTIDE SEQUENCE [LARGE SCALE GENOMIC DNA]</scope>
    <source>
        <strain evidence="7">OS217 / ATCC BAA-1090 / DSM 15013</strain>
    </source>
</reference>
<dbReference type="InterPro" id="IPR050469">
    <property type="entry name" value="Diguanylate_Cyclase"/>
</dbReference>
<dbReference type="HOGENOM" id="CLU_000445_11_4_6"/>
<dbReference type="Pfam" id="PF00990">
    <property type="entry name" value="GGDEF"/>
    <property type="match status" value="1"/>
</dbReference>
<dbReference type="GO" id="GO:1902201">
    <property type="term" value="P:negative regulation of bacterial-type flagellum-dependent cell motility"/>
    <property type="evidence" value="ECO:0007669"/>
    <property type="project" value="TreeGrafter"/>
</dbReference>
<dbReference type="InterPro" id="IPR000014">
    <property type="entry name" value="PAS"/>
</dbReference>
<dbReference type="InterPro" id="IPR059127">
    <property type="entry name" value="Diguanyl_cycl_sensor_dom"/>
</dbReference>
<dbReference type="GO" id="GO:0052621">
    <property type="term" value="F:diguanylate cyclase activity"/>
    <property type="evidence" value="ECO:0007669"/>
    <property type="project" value="UniProtKB-EC"/>
</dbReference>
<dbReference type="Proteomes" id="UP000001982">
    <property type="component" value="Chromosome"/>
</dbReference>